<evidence type="ECO:0008006" key="4">
    <source>
        <dbReference type="Google" id="ProtNLM"/>
    </source>
</evidence>
<organism evidence="2 3">
    <name type="scientific">Exidia glandulosa HHB12029</name>
    <dbReference type="NCBI Taxonomy" id="1314781"/>
    <lineage>
        <taxon>Eukaryota</taxon>
        <taxon>Fungi</taxon>
        <taxon>Dikarya</taxon>
        <taxon>Basidiomycota</taxon>
        <taxon>Agaricomycotina</taxon>
        <taxon>Agaricomycetes</taxon>
        <taxon>Auriculariales</taxon>
        <taxon>Exidiaceae</taxon>
        <taxon>Exidia</taxon>
    </lineage>
</organism>
<protein>
    <recommendedName>
        <fullName evidence="4">SMP-30/Gluconolactonase/LRE-like region domain-containing protein</fullName>
    </recommendedName>
</protein>
<dbReference type="AlphaFoldDB" id="A0A165JZL1"/>
<dbReference type="InterPro" id="IPR052998">
    <property type="entry name" value="Hetero-Diels-Alderase-like"/>
</dbReference>
<keyword evidence="3" id="KW-1185">Reference proteome</keyword>
<accession>A0A165JZL1</accession>
<dbReference type="SUPFAM" id="SSF63829">
    <property type="entry name" value="Calcium-dependent phosphotriesterase"/>
    <property type="match status" value="1"/>
</dbReference>
<dbReference type="EMBL" id="KV425955">
    <property type="protein sequence ID" value="KZV95571.1"/>
    <property type="molecule type" value="Genomic_DNA"/>
</dbReference>
<sequence length="331" mass="34186">MFVSHTLVCLSLLLGTTQAVLAPPARTVVQWDVGTWAENIAVRSNGHLIVTMLGVPEIWSVDPFTSTKSLIATLTGVTGVTGIDELAHDVFAFAAGNFTIANATATPGSYSIWTLDLNAKTKVKVKKTVDVPGATLLNGLATLDAVKGDVLVSDSGLGNVIRVNAYTGATKVVISDPAFAPPAEGLQLGINGIRLSSRPGPRTLYFNNWGNSFFGSVPVASDGTALGPVKIIAPNVGLLDDFALSPCGGYAWDLAEGQNELFKISLESGEATRIAGAPDSALIPGGTSAVFGRTAKDRDVVYVTTSGGLAGPINGTYVEGAKVVAFNVRGL</sequence>
<name>A0A165JZL1_EXIGL</name>
<proteinExistence type="predicted"/>
<feature type="signal peptide" evidence="1">
    <location>
        <begin position="1"/>
        <end position="19"/>
    </location>
</feature>
<evidence type="ECO:0000313" key="3">
    <source>
        <dbReference type="Proteomes" id="UP000077266"/>
    </source>
</evidence>
<evidence type="ECO:0000256" key="1">
    <source>
        <dbReference type="SAM" id="SignalP"/>
    </source>
</evidence>
<dbReference type="InParanoid" id="A0A165JZL1"/>
<feature type="chain" id="PRO_5007860511" description="SMP-30/Gluconolactonase/LRE-like region domain-containing protein" evidence="1">
    <location>
        <begin position="20"/>
        <end position="331"/>
    </location>
</feature>
<dbReference type="PANTHER" id="PTHR42060:SF3">
    <property type="entry name" value="SMP-30_GLUCONOLACTONASE_LRE-LIKE REGION DOMAIN-CONTAINING PROTEIN"/>
    <property type="match status" value="1"/>
</dbReference>
<gene>
    <name evidence="2" type="ORF">EXIGLDRAFT_672131</name>
</gene>
<dbReference type="Gene3D" id="2.120.10.30">
    <property type="entry name" value="TolB, C-terminal domain"/>
    <property type="match status" value="1"/>
</dbReference>
<dbReference type="OrthoDB" id="2896642at2759"/>
<reference evidence="2 3" key="1">
    <citation type="journal article" date="2016" name="Mol. Biol. Evol.">
        <title>Comparative Genomics of Early-Diverging Mushroom-Forming Fungi Provides Insights into the Origins of Lignocellulose Decay Capabilities.</title>
        <authorList>
            <person name="Nagy L.G."/>
            <person name="Riley R."/>
            <person name="Tritt A."/>
            <person name="Adam C."/>
            <person name="Daum C."/>
            <person name="Floudas D."/>
            <person name="Sun H."/>
            <person name="Yadav J.S."/>
            <person name="Pangilinan J."/>
            <person name="Larsson K.H."/>
            <person name="Matsuura K."/>
            <person name="Barry K."/>
            <person name="Labutti K."/>
            <person name="Kuo R."/>
            <person name="Ohm R.A."/>
            <person name="Bhattacharya S.S."/>
            <person name="Shirouzu T."/>
            <person name="Yoshinaga Y."/>
            <person name="Martin F.M."/>
            <person name="Grigoriev I.V."/>
            <person name="Hibbett D.S."/>
        </authorList>
    </citation>
    <scope>NUCLEOTIDE SEQUENCE [LARGE SCALE GENOMIC DNA]</scope>
    <source>
        <strain evidence="2 3">HHB12029</strain>
    </source>
</reference>
<dbReference type="InterPro" id="IPR011042">
    <property type="entry name" value="6-blade_b-propeller_TolB-like"/>
</dbReference>
<evidence type="ECO:0000313" key="2">
    <source>
        <dbReference type="EMBL" id="KZV95571.1"/>
    </source>
</evidence>
<keyword evidence="1" id="KW-0732">Signal</keyword>
<dbReference type="PANTHER" id="PTHR42060">
    <property type="entry name" value="NHL REPEAT-CONTAINING PROTEIN-RELATED"/>
    <property type="match status" value="1"/>
</dbReference>
<dbReference type="Proteomes" id="UP000077266">
    <property type="component" value="Unassembled WGS sequence"/>
</dbReference>